<dbReference type="SUPFAM" id="SSF103473">
    <property type="entry name" value="MFS general substrate transporter"/>
    <property type="match status" value="1"/>
</dbReference>
<dbReference type="RefSeq" id="WP_099955513.1">
    <property type="nucleotide sequence ID" value="NZ_CP028843.1"/>
</dbReference>
<feature type="transmembrane region" description="Helical" evidence="4">
    <location>
        <begin position="164"/>
        <end position="186"/>
    </location>
</feature>
<evidence type="ECO:0000313" key="5">
    <source>
        <dbReference type="EMBL" id="AWB23735.1"/>
    </source>
</evidence>
<dbReference type="AlphaFoldDB" id="A0A2R4WQF6"/>
<organism evidence="5 6">
    <name type="scientific">Methylobacterium currus</name>
    <dbReference type="NCBI Taxonomy" id="2051553"/>
    <lineage>
        <taxon>Bacteria</taxon>
        <taxon>Pseudomonadati</taxon>
        <taxon>Pseudomonadota</taxon>
        <taxon>Alphaproteobacteria</taxon>
        <taxon>Hyphomicrobiales</taxon>
        <taxon>Methylobacteriaceae</taxon>
        <taxon>Methylobacterium</taxon>
    </lineage>
</organism>
<name>A0A2R4WQF6_9HYPH</name>
<feature type="transmembrane region" description="Helical" evidence="4">
    <location>
        <begin position="271"/>
        <end position="290"/>
    </location>
</feature>
<dbReference type="PANTHER" id="PTHR11360:SF290">
    <property type="entry name" value="MONOCARBOXYLATE MFS PERMEASE"/>
    <property type="match status" value="1"/>
</dbReference>
<feature type="transmembrane region" description="Helical" evidence="4">
    <location>
        <begin position="99"/>
        <end position="121"/>
    </location>
</feature>
<dbReference type="InterPro" id="IPR036259">
    <property type="entry name" value="MFS_trans_sf"/>
</dbReference>
<dbReference type="EMBL" id="CP028843">
    <property type="protein sequence ID" value="AWB23735.1"/>
    <property type="molecule type" value="Genomic_DNA"/>
</dbReference>
<evidence type="ECO:0000256" key="3">
    <source>
        <dbReference type="ARBA" id="ARBA00023136"/>
    </source>
</evidence>
<accession>A0A2R4WQF6</accession>
<feature type="transmembrane region" description="Helical" evidence="4">
    <location>
        <begin position="9"/>
        <end position="29"/>
    </location>
</feature>
<feature type="transmembrane region" description="Helical" evidence="4">
    <location>
        <begin position="74"/>
        <end position="93"/>
    </location>
</feature>
<keyword evidence="3 4" id="KW-0472">Membrane</keyword>
<feature type="transmembrane region" description="Helical" evidence="4">
    <location>
        <begin position="133"/>
        <end position="158"/>
    </location>
</feature>
<evidence type="ECO:0000256" key="4">
    <source>
        <dbReference type="SAM" id="Phobius"/>
    </source>
</evidence>
<feature type="transmembrane region" description="Helical" evidence="4">
    <location>
        <begin position="296"/>
        <end position="322"/>
    </location>
</feature>
<gene>
    <name evidence="5" type="ORF">DA075_24935</name>
</gene>
<dbReference type="PANTHER" id="PTHR11360">
    <property type="entry name" value="MONOCARBOXYLATE TRANSPORTER"/>
    <property type="match status" value="1"/>
</dbReference>
<keyword evidence="6" id="KW-1185">Reference proteome</keyword>
<dbReference type="KEGG" id="mee:DA075_24935"/>
<feature type="transmembrane region" description="Helical" evidence="4">
    <location>
        <begin position="41"/>
        <end position="62"/>
    </location>
</feature>
<dbReference type="Pfam" id="PF07690">
    <property type="entry name" value="MFS_1"/>
    <property type="match status" value="1"/>
</dbReference>
<dbReference type="OrthoDB" id="7200137at2"/>
<sequence>MKPDIARPVAVLAVIQVVAWGVISLPPVIGAQMGSSLGLDLPTILVGSSLIMVVSGLASPPLGQAYARFGARRVMMAGTLVGAFGLVLLALAQGLASYVLAWIVLGLYGAAVLTTSAYAYLNECLGARAKGAIGLLMLATGLATGLFWPITAILTVQLGWRGTVLLYALLLAGLVLPLLAFGLPAARDAAAPGAAAAPRALGFGAPFWLMVAAIGFSGFVTFGFEAVAISLFRSLGYTEQASIAVASALSVLKVGGRLLDLAGGERWDGLTTAVAAGGIMPLGIAVLLLGDGEAAVWLFAGLFGVASGAFAIARATMPLVFYDKAAYGAALARLALPLNLAYAASPPILAAALVATGPRGTIGIALGCSLAAFLLLLLLMRLRPVPHAGPAGHVRGY</sequence>
<feature type="transmembrane region" description="Helical" evidence="4">
    <location>
        <begin position="334"/>
        <end position="355"/>
    </location>
</feature>
<dbReference type="InterPro" id="IPR011701">
    <property type="entry name" value="MFS"/>
</dbReference>
<protein>
    <submittedName>
        <fullName evidence="5">MFS transporter</fullName>
    </submittedName>
</protein>
<dbReference type="GO" id="GO:0022857">
    <property type="term" value="F:transmembrane transporter activity"/>
    <property type="evidence" value="ECO:0007669"/>
    <property type="project" value="InterPro"/>
</dbReference>
<proteinExistence type="predicted"/>
<dbReference type="Proteomes" id="UP000244755">
    <property type="component" value="Chromosome 1"/>
</dbReference>
<evidence type="ECO:0000313" key="6">
    <source>
        <dbReference type="Proteomes" id="UP000244755"/>
    </source>
</evidence>
<feature type="transmembrane region" description="Helical" evidence="4">
    <location>
        <begin position="207"/>
        <end position="229"/>
    </location>
</feature>
<keyword evidence="2 4" id="KW-1133">Transmembrane helix</keyword>
<evidence type="ECO:0000256" key="2">
    <source>
        <dbReference type="ARBA" id="ARBA00022989"/>
    </source>
</evidence>
<dbReference type="InterPro" id="IPR050327">
    <property type="entry name" value="Proton-linked_MCT"/>
</dbReference>
<evidence type="ECO:0000256" key="1">
    <source>
        <dbReference type="ARBA" id="ARBA00022692"/>
    </source>
</evidence>
<reference evidence="5 6" key="1">
    <citation type="submission" date="2018-04" db="EMBL/GenBank/DDBJ databases">
        <title>Methylobacterium sp. PR1016A genome.</title>
        <authorList>
            <person name="Park W."/>
        </authorList>
    </citation>
    <scope>NUCLEOTIDE SEQUENCE [LARGE SCALE GENOMIC DNA]</scope>
    <source>
        <strain evidence="5 6">PR1016A</strain>
    </source>
</reference>
<feature type="transmembrane region" description="Helical" evidence="4">
    <location>
        <begin position="361"/>
        <end position="380"/>
    </location>
</feature>
<dbReference type="Gene3D" id="1.20.1250.20">
    <property type="entry name" value="MFS general substrate transporter like domains"/>
    <property type="match status" value="1"/>
</dbReference>
<keyword evidence="1 4" id="KW-0812">Transmembrane</keyword>